<feature type="region of interest" description="Disordered" evidence="1">
    <location>
        <begin position="53"/>
        <end position="81"/>
    </location>
</feature>
<comment type="caution">
    <text evidence="2">The sequence shown here is derived from an EMBL/GenBank/DDBJ whole genome shotgun (WGS) entry which is preliminary data.</text>
</comment>
<dbReference type="OrthoDB" id="6605262at2759"/>
<evidence type="ECO:0000256" key="1">
    <source>
        <dbReference type="SAM" id="MobiDB-lite"/>
    </source>
</evidence>
<protein>
    <submittedName>
        <fullName evidence="2">Uncharacterized protein</fullName>
    </submittedName>
</protein>
<name>A0A1D2MY78_ORCCI</name>
<evidence type="ECO:0000313" key="2">
    <source>
        <dbReference type="EMBL" id="ODM98003.1"/>
    </source>
</evidence>
<evidence type="ECO:0000313" key="3">
    <source>
        <dbReference type="Proteomes" id="UP000094527"/>
    </source>
</evidence>
<dbReference type="Proteomes" id="UP000094527">
    <property type="component" value="Unassembled WGS sequence"/>
</dbReference>
<gene>
    <name evidence="2" type="ORF">Ocin01_08673</name>
</gene>
<feature type="compositionally biased region" description="Basic and acidic residues" evidence="1">
    <location>
        <begin position="63"/>
        <end position="81"/>
    </location>
</feature>
<dbReference type="AlphaFoldDB" id="A0A1D2MY78"/>
<reference evidence="2 3" key="1">
    <citation type="journal article" date="2016" name="Genome Biol. Evol.">
        <title>Gene Family Evolution Reflects Adaptation to Soil Environmental Stressors in the Genome of the Collembolan Orchesella cincta.</title>
        <authorList>
            <person name="Faddeeva-Vakhrusheva A."/>
            <person name="Derks M.F."/>
            <person name="Anvar S.Y."/>
            <person name="Agamennone V."/>
            <person name="Suring W."/>
            <person name="Smit S."/>
            <person name="van Straalen N.M."/>
            <person name="Roelofs D."/>
        </authorList>
    </citation>
    <scope>NUCLEOTIDE SEQUENCE [LARGE SCALE GENOMIC DNA]</scope>
    <source>
        <tissue evidence="2">Mixed pool</tissue>
    </source>
</reference>
<sequence>TYVEVFINCVSLVWILEEWIKKKKVELTTTKQIETRVKRQIVLEDGKVVDDSGPIVTTNTTEDTDKKESEKTEHLTHGDDMEGKEGWVVVEALPDEAVVKETNERKVTTHDEVEDIVETEEVQHYGDISNEVSGCASYVAQKAQNIACNQSFVGFSGQVSH</sequence>
<keyword evidence="3" id="KW-1185">Reference proteome</keyword>
<dbReference type="EMBL" id="LJIJ01000390">
    <property type="protein sequence ID" value="ODM98003.1"/>
    <property type="molecule type" value="Genomic_DNA"/>
</dbReference>
<dbReference type="OMA" id="WILEEWI"/>
<proteinExistence type="predicted"/>
<feature type="non-terminal residue" evidence="2">
    <location>
        <position position="1"/>
    </location>
</feature>
<organism evidence="2 3">
    <name type="scientific">Orchesella cincta</name>
    <name type="common">Springtail</name>
    <name type="synonym">Podura cincta</name>
    <dbReference type="NCBI Taxonomy" id="48709"/>
    <lineage>
        <taxon>Eukaryota</taxon>
        <taxon>Metazoa</taxon>
        <taxon>Ecdysozoa</taxon>
        <taxon>Arthropoda</taxon>
        <taxon>Hexapoda</taxon>
        <taxon>Collembola</taxon>
        <taxon>Entomobryomorpha</taxon>
        <taxon>Entomobryoidea</taxon>
        <taxon>Orchesellidae</taxon>
        <taxon>Orchesellinae</taxon>
        <taxon>Orchesella</taxon>
    </lineage>
</organism>
<accession>A0A1D2MY78</accession>